<feature type="domain" description="Ribonuclease H1 N-terminal" evidence="2">
    <location>
        <begin position="128"/>
        <end position="168"/>
    </location>
</feature>
<dbReference type="AlphaFoldDB" id="A8N6X7"/>
<feature type="compositionally biased region" description="Low complexity" evidence="1">
    <location>
        <begin position="325"/>
        <end position="342"/>
    </location>
</feature>
<dbReference type="GeneID" id="6007028"/>
<dbReference type="InterPro" id="IPR037056">
    <property type="entry name" value="RNase_H1_N_sf"/>
</dbReference>
<dbReference type="InterPro" id="IPR011320">
    <property type="entry name" value="RNase_H1_N"/>
</dbReference>
<dbReference type="EMBL" id="AACS02000003">
    <property type="protein sequence ID" value="EAU91214.1"/>
    <property type="molecule type" value="Genomic_DNA"/>
</dbReference>
<accession>A8N6X7</accession>
<dbReference type="Proteomes" id="UP000001861">
    <property type="component" value="Unassembled WGS sequence"/>
</dbReference>
<dbReference type="Pfam" id="PF01693">
    <property type="entry name" value="Cauli_VI"/>
    <property type="match status" value="2"/>
</dbReference>
<protein>
    <recommendedName>
        <fullName evidence="2">Ribonuclease H1 N-terminal domain-containing protein</fullName>
    </recommendedName>
</protein>
<dbReference type="RefSeq" id="XP_001830583.1">
    <property type="nucleotide sequence ID" value="XM_001830531.2"/>
</dbReference>
<feature type="compositionally biased region" description="Polar residues" evidence="1">
    <location>
        <begin position="388"/>
        <end position="410"/>
    </location>
</feature>
<proteinExistence type="predicted"/>
<feature type="region of interest" description="Disordered" evidence="1">
    <location>
        <begin position="230"/>
        <end position="295"/>
    </location>
</feature>
<dbReference type="SUPFAM" id="SSF55658">
    <property type="entry name" value="L9 N-domain-like"/>
    <property type="match status" value="1"/>
</dbReference>
<feature type="domain" description="Ribonuclease H1 N-terminal" evidence="2">
    <location>
        <begin position="40"/>
        <end position="80"/>
    </location>
</feature>
<feature type="compositionally biased region" description="Basic and acidic residues" evidence="1">
    <location>
        <begin position="245"/>
        <end position="257"/>
    </location>
</feature>
<feature type="compositionally biased region" description="Polar residues" evidence="1">
    <location>
        <begin position="485"/>
        <end position="496"/>
    </location>
</feature>
<keyword evidence="4" id="KW-1185">Reference proteome</keyword>
<feature type="region of interest" description="Disordered" evidence="1">
    <location>
        <begin position="388"/>
        <end position="539"/>
    </location>
</feature>
<name>A8N6X7_COPC7</name>
<evidence type="ECO:0000313" key="4">
    <source>
        <dbReference type="Proteomes" id="UP000001861"/>
    </source>
</evidence>
<feature type="compositionally biased region" description="Polar residues" evidence="1">
    <location>
        <begin position="461"/>
        <end position="478"/>
    </location>
</feature>
<feature type="compositionally biased region" description="Polar residues" evidence="1">
    <location>
        <begin position="444"/>
        <end position="454"/>
    </location>
</feature>
<evidence type="ECO:0000259" key="2">
    <source>
        <dbReference type="Pfam" id="PF01693"/>
    </source>
</evidence>
<sequence length="590" mass="64134">MTSKARTRGAESFRFTIPHISSPQFALTVKKAEEMGRWCVVARGRETGVYFPWSRAEPHVLDLDDVSVYASFNSEADARAVYDAALRKGIVQTVQSNDFDGTAVTFPDNAIWDPIDGPWGHNVVSKVWYVVCAGLVPGVYPTWIDAGPQVKGVPNSCFDKVKTKAEAVEIYRERLAKGQIRRLARPLRRFNPSSSSNRAYGGPSASAPVQPIKREPTLLLAQDEYDDSLSEPFNRMSVSSPGMHLPHDRSGSYKTAHDFLQGRSDERSRSYHPPPLSHHYSLPITRPASPEMHSTGIIRSHSDHLVNYDTEIQRSGSSQRREDVASPVSSSSSSSWSMKSGSVVVGRPAHLRTFREIARERKAAAAQSVQTRDGTQLLSPLHPAEVSLTNISSPQIPSTKAPSSTRTSKINGIHTVPGFDAARSSSSYNRPSTSPPPMDVPIRSPNQDPISTPASHHRIISGSSVTMESQSHTSGSSRTPRESARNSSSTQVTQPKSPVPPFDLSGGTAWLNNRTRSPRTTRNDQPRASPSVSPRELGLSQAHAPHISACAPSQDTRSPIASGTRLPMSASAVSFGRPSPTMAYPLAVSK</sequence>
<comment type="caution">
    <text evidence="3">The sequence shown here is derived from an EMBL/GenBank/DDBJ whole genome shotgun (WGS) entry which is preliminary data.</text>
</comment>
<dbReference type="KEGG" id="cci:CC1G_06849"/>
<organism evidence="3 4">
    <name type="scientific">Coprinopsis cinerea (strain Okayama-7 / 130 / ATCC MYA-4618 / FGSC 9003)</name>
    <name type="common">Inky cap fungus</name>
    <name type="synonym">Hormographiella aspergillata</name>
    <dbReference type="NCBI Taxonomy" id="240176"/>
    <lineage>
        <taxon>Eukaryota</taxon>
        <taxon>Fungi</taxon>
        <taxon>Dikarya</taxon>
        <taxon>Basidiomycota</taxon>
        <taxon>Agaricomycotina</taxon>
        <taxon>Agaricomycetes</taxon>
        <taxon>Agaricomycetidae</taxon>
        <taxon>Agaricales</taxon>
        <taxon>Agaricineae</taxon>
        <taxon>Psathyrellaceae</taxon>
        <taxon>Coprinopsis</taxon>
    </lineage>
</organism>
<dbReference type="eggNOG" id="ENOG502SZYE">
    <property type="taxonomic scope" value="Eukaryota"/>
</dbReference>
<evidence type="ECO:0000256" key="1">
    <source>
        <dbReference type="SAM" id="MobiDB-lite"/>
    </source>
</evidence>
<dbReference type="InParanoid" id="A8N6X7"/>
<reference evidence="3 4" key="1">
    <citation type="journal article" date="2010" name="Proc. Natl. Acad. Sci. U.S.A.">
        <title>Insights into evolution of multicellular fungi from the assembled chromosomes of the mushroom Coprinopsis cinerea (Coprinus cinereus).</title>
        <authorList>
            <person name="Stajich J.E."/>
            <person name="Wilke S.K."/>
            <person name="Ahren D."/>
            <person name="Au C.H."/>
            <person name="Birren B.W."/>
            <person name="Borodovsky M."/>
            <person name="Burns C."/>
            <person name="Canback B."/>
            <person name="Casselton L.A."/>
            <person name="Cheng C.K."/>
            <person name="Deng J."/>
            <person name="Dietrich F.S."/>
            <person name="Fargo D.C."/>
            <person name="Farman M.L."/>
            <person name="Gathman A.C."/>
            <person name="Goldberg J."/>
            <person name="Guigo R."/>
            <person name="Hoegger P.J."/>
            <person name="Hooker J.B."/>
            <person name="Huggins A."/>
            <person name="James T.Y."/>
            <person name="Kamada T."/>
            <person name="Kilaru S."/>
            <person name="Kodira C."/>
            <person name="Kues U."/>
            <person name="Kupfer D."/>
            <person name="Kwan H.S."/>
            <person name="Lomsadze A."/>
            <person name="Li W."/>
            <person name="Lilly W.W."/>
            <person name="Ma L.J."/>
            <person name="Mackey A.J."/>
            <person name="Manning G."/>
            <person name="Martin F."/>
            <person name="Muraguchi H."/>
            <person name="Natvig D.O."/>
            <person name="Palmerini H."/>
            <person name="Ramesh M.A."/>
            <person name="Rehmeyer C.J."/>
            <person name="Roe B.A."/>
            <person name="Shenoy N."/>
            <person name="Stanke M."/>
            <person name="Ter-Hovhannisyan V."/>
            <person name="Tunlid A."/>
            <person name="Velagapudi R."/>
            <person name="Vision T.J."/>
            <person name="Zeng Q."/>
            <person name="Zolan M.E."/>
            <person name="Pukkila P.J."/>
        </authorList>
    </citation>
    <scope>NUCLEOTIDE SEQUENCE [LARGE SCALE GENOMIC DNA]</scope>
    <source>
        <strain evidence="4">Okayama-7 / 130 / ATCC MYA-4618 / FGSC 9003</strain>
    </source>
</reference>
<dbReference type="VEuPathDB" id="FungiDB:CC1G_06849"/>
<gene>
    <name evidence="3" type="ORF">CC1G_06849</name>
</gene>
<dbReference type="STRING" id="240176.A8N6X7"/>
<feature type="region of interest" description="Disordered" evidence="1">
    <location>
        <begin position="186"/>
        <end position="212"/>
    </location>
</feature>
<evidence type="ECO:0000313" key="3">
    <source>
        <dbReference type="EMBL" id="EAU91214.1"/>
    </source>
</evidence>
<dbReference type="InterPro" id="IPR009027">
    <property type="entry name" value="Ribosomal_bL9/RNase_H1_N"/>
</dbReference>
<dbReference type="Gene3D" id="3.40.970.10">
    <property type="entry name" value="Ribonuclease H1, N-terminal domain"/>
    <property type="match status" value="2"/>
</dbReference>
<dbReference type="OrthoDB" id="3070714at2759"/>
<feature type="region of interest" description="Disordered" evidence="1">
    <location>
        <begin position="312"/>
        <end position="342"/>
    </location>
</feature>